<dbReference type="InterPro" id="IPR002110">
    <property type="entry name" value="Ankyrin_rpt"/>
</dbReference>
<feature type="repeat" description="ANK" evidence="3">
    <location>
        <begin position="295"/>
        <end position="327"/>
    </location>
</feature>
<dbReference type="PROSITE" id="PS50297">
    <property type="entry name" value="ANK_REP_REGION"/>
    <property type="match status" value="13"/>
</dbReference>
<protein>
    <recommendedName>
        <fullName evidence="5">CARD domain-containing protein</fullName>
    </recommendedName>
</protein>
<keyword evidence="7" id="KW-1185">Reference proteome</keyword>
<dbReference type="GO" id="GO:0042981">
    <property type="term" value="P:regulation of apoptotic process"/>
    <property type="evidence" value="ECO:0007669"/>
    <property type="project" value="InterPro"/>
</dbReference>
<feature type="repeat" description="ANK" evidence="3">
    <location>
        <begin position="328"/>
        <end position="360"/>
    </location>
</feature>
<dbReference type="Pfam" id="PF12796">
    <property type="entry name" value="Ank_2"/>
    <property type="match status" value="6"/>
</dbReference>
<feature type="repeat" description="ANK" evidence="3">
    <location>
        <begin position="452"/>
        <end position="484"/>
    </location>
</feature>
<feature type="repeat" description="ANK" evidence="3">
    <location>
        <begin position="265"/>
        <end position="297"/>
    </location>
</feature>
<dbReference type="Gene3D" id="1.25.40.20">
    <property type="entry name" value="Ankyrin repeat-containing domain"/>
    <property type="match status" value="6"/>
</dbReference>
<dbReference type="Pfam" id="PF00023">
    <property type="entry name" value="Ank"/>
    <property type="match status" value="1"/>
</dbReference>
<feature type="repeat" description="ANK" evidence="3">
    <location>
        <begin position="485"/>
        <end position="517"/>
    </location>
</feature>
<dbReference type="PANTHER" id="PTHR24198">
    <property type="entry name" value="ANKYRIN REPEAT AND PROTEIN KINASE DOMAIN-CONTAINING PROTEIN"/>
    <property type="match status" value="1"/>
</dbReference>
<dbReference type="SUPFAM" id="SSF48403">
    <property type="entry name" value="Ankyrin repeat"/>
    <property type="match status" value="2"/>
</dbReference>
<feature type="compositionally biased region" description="Basic and acidic residues" evidence="4">
    <location>
        <begin position="134"/>
        <end position="149"/>
    </location>
</feature>
<evidence type="ECO:0000313" key="6">
    <source>
        <dbReference type="EMBL" id="POI21052.1"/>
    </source>
</evidence>
<feature type="repeat" description="ANK" evidence="3">
    <location>
        <begin position="652"/>
        <end position="684"/>
    </location>
</feature>
<feature type="repeat" description="ANK" evidence="3">
    <location>
        <begin position="617"/>
        <end position="649"/>
    </location>
</feature>
<feature type="repeat" description="ANK" evidence="3">
    <location>
        <begin position="551"/>
        <end position="583"/>
    </location>
</feature>
<comment type="caution">
    <text evidence="6">The sequence shown here is derived from an EMBL/GenBank/DDBJ whole genome shotgun (WGS) entry which is preliminary data.</text>
</comment>
<accession>A0A2P4SAA6</accession>
<feature type="repeat" description="ANK" evidence="3">
    <location>
        <begin position="518"/>
        <end position="550"/>
    </location>
</feature>
<feature type="region of interest" description="Disordered" evidence="4">
    <location>
        <begin position="134"/>
        <end position="168"/>
    </location>
</feature>
<dbReference type="EMBL" id="PPHD01074102">
    <property type="protein sequence ID" value="POI21052.1"/>
    <property type="molecule type" value="Genomic_DNA"/>
</dbReference>
<dbReference type="Gene3D" id="1.10.533.10">
    <property type="entry name" value="Death Domain, Fas"/>
    <property type="match status" value="1"/>
</dbReference>
<dbReference type="PROSITE" id="PS50088">
    <property type="entry name" value="ANK_REPEAT"/>
    <property type="match status" value="13"/>
</dbReference>
<evidence type="ECO:0000256" key="1">
    <source>
        <dbReference type="ARBA" id="ARBA00022737"/>
    </source>
</evidence>
<feature type="repeat" description="ANK" evidence="3">
    <location>
        <begin position="584"/>
        <end position="616"/>
    </location>
</feature>
<dbReference type="AlphaFoldDB" id="A0A2P4SAA6"/>
<evidence type="ECO:0000256" key="3">
    <source>
        <dbReference type="PROSITE-ProRule" id="PRU00023"/>
    </source>
</evidence>
<dbReference type="InterPro" id="IPR036770">
    <property type="entry name" value="Ankyrin_rpt-contain_sf"/>
</dbReference>
<evidence type="ECO:0000313" key="7">
    <source>
        <dbReference type="Proteomes" id="UP000237246"/>
    </source>
</evidence>
<organism evidence="6 7">
    <name type="scientific">Bambusicola thoracicus</name>
    <name type="common">Chinese bamboo-partridge</name>
    <name type="synonym">Perdix thoracica</name>
    <dbReference type="NCBI Taxonomy" id="9083"/>
    <lineage>
        <taxon>Eukaryota</taxon>
        <taxon>Metazoa</taxon>
        <taxon>Chordata</taxon>
        <taxon>Craniata</taxon>
        <taxon>Vertebrata</taxon>
        <taxon>Euteleostomi</taxon>
        <taxon>Archelosauria</taxon>
        <taxon>Archosauria</taxon>
        <taxon>Dinosauria</taxon>
        <taxon>Saurischia</taxon>
        <taxon>Theropoda</taxon>
        <taxon>Coelurosauria</taxon>
        <taxon>Aves</taxon>
        <taxon>Neognathae</taxon>
        <taxon>Galloanserae</taxon>
        <taxon>Galliformes</taxon>
        <taxon>Phasianidae</taxon>
        <taxon>Perdicinae</taxon>
        <taxon>Bambusicola</taxon>
    </lineage>
</organism>
<dbReference type="PROSITE" id="PS50209">
    <property type="entry name" value="CARD"/>
    <property type="match status" value="1"/>
</dbReference>
<dbReference type="SUPFAM" id="SSF47986">
    <property type="entry name" value="DEATH domain"/>
    <property type="match status" value="1"/>
</dbReference>
<dbReference type="InterPro" id="IPR001315">
    <property type="entry name" value="CARD"/>
</dbReference>
<dbReference type="InterPro" id="IPR011029">
    <property type="entry name" value="DEATH-like_dom_sf"/>
</dbReference>
<feature type="domain" description="CARD" evidence="5">
    <location>
        <begin position="8"/>
        <end position="80"/>
    </location>
</feature>
<dbReference type="Proteomes" id="UP000237246">
    <property type="component" value="Unassembled WGS sequence"/>
</dbReference>
<name>A0A2P4SAA6_BAMTH</name>
<reference evidence="6 7" key="1">
    <citation type="submission" date="2018-01" db="EMBL/GenBank/DDBJ databases">
        <title>Comparison of the Chinese Bamboo Partridge and Red Junglefowl genome sequences highlights the importance of demography in genome evolution.</title>
        <authorList>
            <person name="Tiley G.P."/>
            <person name="Kimball R.T."/>
            <person name="Braun E.L."/>
            <person name="Burleigh J.G."/>
        </authorList>
    </citation>
    <scope>NUCLEOTIDE SEQUENCE [LARGE SCALE GENOMIC DNA]</scope>
    <source>
        <strain evidence="6">RTK389</strain>
        <tissue evidence="6">Blood</tissue>
    </source>
</reference>
<evidence type="ECO:0000256" key="4">
    <source>
        <dbReference type="SAM" id="MobiDB-lite"/>
    </source>
</evidence>
<dbReference type="SMART" id="SM00248">
    <property type="entry name" value="ANK"/>
    <property type="match status" value="15"/>
</dbReference>
<gene>
    <name evidence="6" type="ORF">CIB84_015201</name>
</gene>
<proteinExistence type="predicted"/>
<feature type="repeat" description="ANK" evidence="3">
    <location>
        <begin position="199"/>
        <end position="231"/>
    </location>
</feature>
<dbReference type="CDD" id="cd01671">
    <property type="entry name" value="CARD"/>
    <property type="match status" value="1"/>
</dbReference>
<feature type="repeat" description="ANK" evidence="3">
    <location>
        <begin position="232"/>
        <end position="264"/>
    </location>
</feature>
<evidence type="ECO:0000259" key="5">
    <source>
        <dbReference type="PROSITE" id="PS50209"/>
    </source>
</evidence>
<evidence type="ECO:0000256" key="2">
    <source>
        <dbReference type="ARBA" id="ARBA00023043"/>
    </source>
</evidence>
<keyword evidence="2 3" id="KW-0040">ANK repeat</keyword>
<dbReference type="OrthoDB" id="20872at2759"/>
<dbReference type="Pfam" id="PF00619">
    <property type="entry name" value="CARD"/>
    <property type="match status" value="1"/>
</dbReference>
<dbReference type="PRINTS" id="PR01415">
    <property type="entry name" value="ANKYRIN"/>
</dbReference>
<dbReference type="PANTHER" id="PTHR24198:SF194">
    <property type="entry name" value="INVERSIN-A"/>
    <property type="match status" value="1"/>
</dbReference>
<sequence>MHSTGLFTNPYAIEVLRTKREELIEGIHDPDHLLSCLIDNGIFAPEKRMAMSFYRTRTEKNARVLDILISQGERACRLFFYPCLKQVEPKLYNKMRKYVSEVNESIRDARRQLIGYLLERDKVWFEKSCEQYQEERESPGRKTHEGDTKKKGKETQLSGAAKPREHHSDTGIFVTAAKGYLSELEKTLKDNDINALNSSNETLLHVAASQGHLSIMEYLISKGAKLDVMDQKGRTPLHRAAEKGHGDAVKVLLCRGAHMYSLDKEGKTPLHLAAQNNHSHILKMFLREEARSSGNQHHFLHMAALKDESSLAKMLLKCGASIDRKDERGQTALSYAVRQGFENMAEVLLEAGASVDSNVVERAFNSKHPSIFKTLLEYCKDLPSDIMESALFKAVQKNLHGIIAALADRGTDINAYNEMQYTPLLLACETGKAECAEVLIEKGANLGIKTPASDTALHLAVQAGAASITNLLLHRGMEANVTNQADETPLHIAALHNSGALVGLLVSARAKINAVTKEFVTPLHAASQRGNADVALQLLHHKANVDAKDKQSKSPLHFASERGDKTMVEMLLNANADPNAQDKEKKTPLHAAALRGHLSIVQVLLAKKGRLGVKDMDGCTPMHYAAIKGNTEVVKILLTSGKNKNIDDRNIWRKTALHLAAEYGHSDLINLLLGYGAAINALDSNKDTPLHCACKAGHLNAANSLINWSQGEKANLVAANSLKKTPLQVAECNRTENQAQIVTLLKKKMLMTK</sequence>
<keyword evidence="1" id="KW-0677">Repeat</keyword>
<feature type="repeat" description="ANK" evidence="3">
    <location>
        <begin position="419"/>
        <end position="451"/>
    </location>
</feature>